<evidence type="ECO:0000313" key="2">
    <source>
        <dbReference type="EMBL" id="PWN89921.1"/>
    </source>
</evidence>
<feature type="region of interest" description="Disordered" evidence="1">
    <location>
        <begin position="1"/>
        <end position="74"/>
    </location>
</feature>
<feature type="region of interest" description="Disordered" evidence="1">
    <location>
        <begin position="256"/>
        <end position="307"/>
    </location>
</feature>
<gene>
    <name evidence="2" type="ORF">FA10DRAFT_301222</name>
</gene>
<keyword evidence="3" id="KW-1185">Reference proteome</keyword>
<protein>
    <submittedName>
        <fullName evidence="2">Uncharacterized protein</fullName>
    </submittedName>
</protein>
<dbReference type="RefSeq" id="XP_025377119.1">
    <property type="nucleotide sequence ID" value="XM_025524954.1"/>
</dbReference>
<evidence type="ECO:0000256" key="1">
    <source>
        <dbReference type="SAM" id="MobiDB-lite"/>
    </source>
</evidence>
<dbReference type="GeneID" id="37046870"/>
<dbReference type="OrthoDB" id="17066at2759"/>
<proteinExistence type="predicted"/>
<feature type="compositionally biased region" description="Low complexity" evidence="1">
    <location>
        <begin position="26"/>
        <end position="72"/>
    </location>
</feature>
<sequence>MAPLPPRNLPINTSGSGPVAPPATPRKPSTPSASSSSKVPGRASRQSTPSSSSSGAAAVATPSTPTQVTATTDGLVSRADETTFHRRLRQILWDHRAARSVWEDIADEDFARTVSSLASNASAIDEALARLEAATSGSAEHLRMADELGALLRTHARLKAQVMHDLEAEHDQQQQQQTVLARLLKQASKMDALSHAAEKLLLEAIKARGDKFAIVDPLWSTWPMVSFVDYIQFLTSRYVVQTGTLEIMADELIQRGTAPGDPTLSIAKEQRRRDDGAEGELEEAPNEDNEERSSNADRNPKARRRGEHRERILQVCKRLDDLRDERGVWLADWFEDLCEVEVGRWDEG</sequence>
<dbReference type="AlphaFoldDB" id="A0A316YL46"/>
<dbReference type="Proteomes" id="UP000245768">
    <property type="component" value="Unassembled WGS sequence"/>
</dbReference>
<organism evidence="2 3">
    <name type="scientific">Acaromyces ingoldii</name>
    <dbReference type="NCBI Taxonomy" id="215250"/>
    <lineage>
        <taxon>Eukaryota</taxon>
        <taxon>Fungi</taxon>
        <taxon>Dikarya</taxon>
        <taxon>Basidiomycota</taxon>
        <taxon>Ustilaginomycotina</taxon>
        <taxon>Exobasidiomycetes</taxon>
        <taxon>Exobasidiales</taxon>
        <taxon>Cryptobasidiaceae</taxon>
        <taxon>Acaromyces</taxon>
    </lineage>
</organism>
<evidence type="ECO:0000313" key="3">
    <source>
        <dbReference type="Proteomes" id="UP000245768"/>
    </source>
</evidence>
<reference evidence="2 3" key="1">
    <citation type="journal article" date="2018" name="Mol. Biol. Evol.">
        <title>Broad Genomic Sampling Reveals a Smut Pathogenic Ancestry of the Fungal Clade Ustilaginomycotina.</title>
        <authorList>
            <person name="Kijpornyongpan T."/>
            <person name="Mondo S.J."/>
            <person name="Barry K."/>
            <person name="Sandor L."/>
            <person name="Lee J."/>
            <person name="Lipzen A."/>
            <person name="Pangilinan J."/>
            <person name="LaButti K."/>
            <person name="Hainaut M."/>
            <person name="Henrissat B."/>
            <person name="Grigoriev I.V."/>
            <person name="Spatafora J.W."/>
            <person name="Aime M.C."/>
        </authorList>
    </citation>
    <scope>NUCLEOTIDE SEQUENCE [LARGE SCALE GENOMIC DNA]</scope>
    <source>
        <strain evidence="2 3">MCA 4198</strain>
    </source>
</reference>
<accession>A0A316YL46</accession>
<dbReference type="EMBL" id="KZ819636">
    <property type="protein sequence ID" value="PWN89921.1"/>
    <property type="molecule type" value="Genomic_DNA"/>
</dbReference>
<dbReference type="InParanoid" id="A0A316YL46"/>
<feature type="compositionally biased region" description="Basic and acidic residues" evidence="1">
    <location>
        <begin position="291"/>
        <end position="300"/>
    </location>
</feature>
<feature type="compositionally biased region" description="Acidic residues" evidence="1">
    <location>
        <begin position="277"/>
        <end position="290"/>
    </location>
</feature>
<name>A0A316YL46_9BASI</name>